<comment type="subcellular location">
    <subcellularLocation>
        <location evidence="1">Cell membrane</location>
        <topology evidence="1">Single-pass membrane protein</topology>
    </subcellularLocation>
    <subcellularLocation>
        <location evidence="7">Cell membrane</location>
        <topology evidence="7">Single-pass type II membrane protein</topology>
    </subcellularLocation>
</comment>
<evidence type="ECO:0000256" key="4">
    <source>
        <dbReference type="ARBA" id="ARBA00022692"/>
    </source>
</evidence>
<protein>
    <submittedName>
        <fullName evidence="9">Biopolymer transporter ExbD</fullName>
    </submittedName>
</protein>
<reference evidence="9 10" key="1">
    <citation type="submission" date="2017-10" db="EMBL/GenBank/DDBJ databases">
        <title>Novel microbial diversity and functional potential in the marine mammal oral microbiome.</title>
        <authorList>
            <person name="Dudek N.K."/>
            <person name="Sun C.L."/>
            <person name="Burstein D."/>
            <person name="Kantor R.S."/>
            <person name="Aliaga Goltsman D.S."/>
            <person name="Bik E.M."/>
            <person name="Thomas B.C."/>
            <person name="Banfield J.F."/>
            <person name="Relman D.A."/>
        </authorList>
    </citation>
    <scope>NUCLEOTIDE SEQUENCE [LARGE SCALE GENOMIC DNA]</scope>
    <source>
        <strain evidence="9">DOLJORAL78_47_16</strain>
    </source>
</reference>
<keyword evidence="7" id="KW-0653">Protein transport</keyword>
<accession>A0A2G6KFQ8</accession>
<evidence type="ECO:0000313" key="10">
    <source>
        <dbReference type="Proteomes" id="UP000230821"/>
    </source>
</evidence>
<dbReference type="EMBL" id="PDSK01000087">
    <property type="protein sequence ID" value="PIE34501.1"/>
    <property type="molecule type" value="Genomic_DNA"/>
</dbReference>
<evidence type="ECO:0000313" key="9">
    <source>
        <dbReference type="EMBL" id="PIE34501.1"/>
    </source>
</evidence>
<dbReference type="PANTHER" id="PTHR30558">
    <property type="entry name" value="EXBD MEMBRANE COMPONENT OF PMF-DRIVEN MACROMOLECULE IMPORT SYSTEM"/>
    <property type="match status" value="1"/>
</dbReference>
<evidence type="ECO:0000256" key="1">
    <source>
        <dbReference type="ARBA" id="ARBA00004162"/>
    </source>
</evidence>
<comment type="caution">
    <text evidence="9">The sequence shown here is derived from an EMBL/GenBank/DDBJ whole genome shotgun (WGS) entry which is preliminary data.</text>
</comment>
<organism evidence="9 10">
    <name type="scientific">candidate division KSB3 bacterium</name>
    <dbReference type="NCBI Taxonomy" id="2044937"/>
    <lineage>
        <taxon>Bacteria</taxon>
        <taxon>candidate division KSB3</taxon>
    </lineage>
</organism>
<name>A0A2G6KFQ8_9BACT</name>
<evidence type="ECO:0000256" key="7">
    <source>
        <dbReference type="RuleBase" id="RU003879"/>
    </source>
</evidence>
<keyword evidence="4 7" id="KW-0812">Transmembrane</keyword>
<dbReference type="GO" id="GO:0022857">
    <property type="term" value="F:transmembrane transporter activity"/>
    <property type="evidence" value="ECO:0007669"/>
    <property type="project" value="InterPro"/>
</dbReference>
<proteinExistence type="inferred from homology"/>
<keyword evidence="7" id="KW-0813">Transport</keyword>
<comment type="similarity">
    <text evidence="2 7">Belongs to the ExbD/TolR family.</text>
</comment>
<evidence type="ECO:0000256" key="3">
    <source>
        <dbReference type="ARBA" id="ARBA00022475"/>
    </source>
</evidence>
<dbReference type="Gene3D" id="3.30.420.270">
    <property type="match status" value="1"/>
</dbReference>
<evidence type="ECO:0000256" key="2">
    <source>
        <dbReference type="ARBA" id="ARBA00005811"/>
    </source>
</evidence>
<dbReference type="Pfam" id="PF02472">
    <property type="entry name" value="ExbD"/>
    <property type="match status" value="1"/>
</dbReference>
<evidence type="ECO:0000256" key="5">
    <source>
        <dbReference type="ARBA" id="ARBA00022989"/>
    </source>
</evidence>
<keyword evidence="6 8" id="KW-0472">Membrane</keyword>
<sequence length="147" mass="16319">MDAANRGGFLFLGSMLFRKRRRITPQVNITSLIDVILLLLIFFMISTTFVTQPGIRVDLPKATAKVKNVAQESNTIVITSESAIYINRRKIQNIQELREILSDMRKKGQSGDLIVVKADESVAHGIVVSVMDIAKTSGFSRIAIATR</sequence>
<evidence type="ECO:0000256" key="8">
    <source>
        <dbReference type="SAM" id="Phobius"/>
    </source>
</evidence>
<feature type="transmembrane region" description="Helical" evidence="8">
    <location>
        <begin position="27"/>
        <end position="50"/>
    </location>
</feature>
<dbReference type="AlphaFoldDB" id="A0A2G6KFQ8"/>
<dbReference type="GO" id="GO:0005886">
    <property type="term" value="C:plasma membrane"/>
    <property type="evidence" value="ECO:0007669"/>
    <property type="project" value="UniProtKB-SubCell"/>
</dbReference>
<dbReference type="InterPro" id="IPR003400">
    <property type="entry name" value="ExbD"/>
</dbReference>
<gene>
    <name evidence="9" type="ORF">CSA56_07590</name>
</gene>
<keyword evidence="3" id="KW-1003">Cell membrane</keyword>
<dbReference type="Proteomes" id="UP000230821">
    <property type="component" value="Unassembled WGS sequence"/>
</dbReference>
<evidence type="ECO:0000256" key="6">
    <source>
        <dbReference type="ARBA" id="ARBA00023136"/>
    </source>
</evidence>
<dbReference type="GO" id="GO:0015031">
    <property type="term" value="P:protein transport"/>
    <property type="evidence" value="ECO:0007669"/>
    <property type="project" value="UniProtKB-KW"/>
</dbReference>
<keyword evidence="5 8" id="KW-1133">Transmembrane helix</keyword>